<dbReference type="SUPFAM" id="SSF48695">
    <property type="entry name" value="Multiheme cytochromes"/>
    <property type="match status" value="1"/>
</dbReference>
<dbReference type="Proteomes" id="UP000266313">
    <property type="component" value="Chromosome"/>
</dbReference>
<reference evidence="2 3" key="1">
    <citation type="submission" date="2016-12" db="EMBL/GenBank/DDBJ databases">
        <title>Genome sequencing of Methylocaldum marinum.</title>
        <authorList>
            <person name="Takeuchi M."/>
            <person name="Kamagata Y."/>
            <person name="Hiraoka S."/>
            <person name="Oshima K."/>
            <person name="Hattori M."/>
            <person name="Iwasaki W."/>
        </authorList>
    </citation>
    <scope>NUCLEOTIDE SEQUENCE [LARGE SCALE GENOMIC DNA]</scope>
    <source>
        <strain evidence="2 3">S8</strain>
    </source>
</reference>
<protein>
    <recommendedName>
        <fullName evidence="1">Cytochrome c-552/4 domain-containing protein</fullName>
    </recommendedName>
</protein>
<accession>A0A250L242</accession>
<dbReference type="InterPro" id="IPR023155">
    <property type="entry name" value="Cyt_c-552/4"/>
</dbReference>
<dbReference type="KEGG" id="mmai:sS8_4519"/>
<proteinExistence type="predicted"/>
<evidence type="ECO:0000313" key="3">
    <source>
        <dbReference type="Proteomes" id="UP000266313"/>
    </source>
</evidence>
<dbReference type="InterPro" id="IPR036280">
    <property type="entry name" value="Multihaem_cyt_sf"/>
</dbReference>
<dbReference type="Gene3D" id="1.10.1130.10">
    <property type="entry name" value="Flavocytochrome C3, Chain A"/>
    <property type="match status" value="1"/>
</dbReference>
<evidence type="ECO:0000259" key="1">
    <source>
        <dbReference type="Pfam" id="PF13435"/>
    </source>
</evidence>
<organism evidence="2 3">
    <name type="scientific">Methylocaldum marinum</name>
    <dbReference type="NCBI Taxonomy" id="1432792"/>
    <lineage>
        <taxon>Bacteria</taxon>
        <taxon>Pseudomonadati</taxon>
        <taxon>Pseudomonadota</taxon>
        <taxon>Gammaproteobacteria</taxon>
        <taxon>Methylococcales</taxon>
        <taxon>Methylococcaceae</taxon>
        <taxon>Methylocaldum</taxon>
    </lineage>
</organism>
<sequence length="620" mass="68913">MAGYIGTRVANLGSAETQEQTDGAVFYKIRTGRGSMPSFRTALDEDDVWHLVNFLRSEFGQIAPPTEKTAGTAGKPAASLDDEPHAALFDEAKFPSAQECGRCHLQIYREWSASRHAFAQISPTFLAYQATLVNLTKGTLGDFCQRCHSQVGMYRGEPILTENRERSKVALEGITCVVCHRIPKPYGKITGRFPLEPGDITGPIYGPREGSELKRVLESHADDPPKTHREARLLEQVRQPGFCARCHDVRLVNGVRFEDLFSEYKQTPAAKRGATCQSCHMGPKPGIAADYPPAPAAIVRGEPTRPARRTNHMFPGPDSSLVHPGIFPINPEAQAFATPEEWLSFDVDAGWGTERFESKVPKGTKFPDIWADPEERRAARGIIDKQLELLAENRRLATELMRNGYGLGEVRLLEKDKGLEFEVEVKNLTDGHSVPSGLIAERNVFLQIKVSDADGTPLFRSGDLDPNGDVRDPHSRYVDNGELPLDEQLFNLRSPILIGTIHGGDREQLLPANYSLNPLIFMRPSETPSLLYGGISDLRLQKKSIEALGHRWAHYRVPPKTLSGKKPYRLNIKLVAGQLPPHLIHAISGVGFEYGLSARAIGDKLVELYRVLWERDLEIE</sequence>
<dbReference type="AlphaFoldDB" id="A0A250L242"/>
<dbReference type="GO" id="GO:0009055">
    <property type="term" value="F:electron transfer activity"/>
    <property type="evidence" value="ECO:0007669"/>
    <property type="project" value="InterPro"/>
</dbReference>
<dbReference type="SUPFAM" id="SSF46626">
    <property type="entry name" value="Cytochrome c"/>
    <property type="match status" value="1"/>
</dbReference>
<dbReference type="Pfam" id="PF13435">
    <property type="entry name" value="Cytochrome_C554"/>
    <property type="match status" value="1"/>
</dbReference>
<dbReference type="GO" id="GO:0020037">
    <property type="term" value="F:heme binding"/>
    <property type="evidence" value="ECO:0007669"/>
    <property type="project" value="InterPro"/>
</dbReference>
<feature type="domain" description="Cytochrome c-552/4" evidence="1">
    <location>
        <begin position="99"/>
        <end position="180"/>
    </location>
</feature>
<dbReference type="Gene3D" id="1.10.760.10">
    <property type="entry name" value="Cytochrome c-like domain"/>
    <property type="match status" value="1"/>
</dbReference>
<name>A0A250L242_9GAMM</name>
<keyword evidence="3" id="KW-1185">Reference proteome</keyword>
<dbReference type="InterPro" id="IPR036909">
    <property type="entry name" value="Cyt_c-like_dom_sf"/>
</dbReference>
<dbReference type="EMBL" id="AP017928">
    <property type="protein sequence ID" value="BBA36449.1"/>
    <property type="molecule type" value="Genomic_DNA"/>
</dbReference>
<evidence type="ECO:0000313" key="2">
    <source>
        <dbReference type="EMBL" id="BBA36449.1"/>
    </source>
</evidence>
<gene>
    <name evidence="2" type="ORF">sS8_4519</name>
</gene>